<evidence type="ECO:0000313" key="2">
    <source>
        <dbReference type="Proteomes" id="UP000448908"/>
    </source>
</evidence>
<dbReference type="SUPFAM" id="SSF47413">
    <property type="entry name" value="lambda repressor-like DNA-binding domains"/>
    <property type="match status" value="1"/>
</dbReference>
<dbReference type="RefSeq" id="WP_155151376.1">
    <property type="nucleotide sequence ID" value="NZ_WNCS01000001.1"/>
</dbReference>
<reference evidence="1 2" key="1">
    <citation type="journal article" date="2019" name="Nat. Med.">
        <title>A library of human gut bacterial isolates paired with longitudinal multiomics data enables mechanistic microbiome research.</title>
        <authorList>
            <person name="Poyet M."/>
            <person name="Groussin M."/>
            <person name="Gibbons S.M."/>
            <person name="Avila-Pacheco J."/>
            <person name="Jiang X."/>
            <person name="Kearney S.M."/>
            <person name="Perrotta A.R."/>
            <person name="Berdy B."/>
            <person name="Zhao S."/>
            <person name="Lieberman T.D."/>
            <person name="Swanson P.K."/>
            <person name="Smith M."/>
            <person name="Roesemann S."/>
            <person name="Alexander J.E."/>
            <person name="Rich S.A."/>
            <person name="Livny J."/>
            <person name="Vlamakis H."/>
            <person name="Clish C."/>
            <person name="Bullock K."/>
            <person name="Deik A."/>
            <person name="Scott J."/>
            <person name="Pierce K.A."/>
            <person name="Xavier R.J."/>
            <person name="Alm E.J."/>
        </authorList>
    </citation>
    <scope>NUCLEOTIDE SEQUENCE [LARGE SCALE GENOMIC DNA]</scope>
    <source>
        <strain evidence="1 2">BIOML-A16</strain>
    </source>
</reference>
<name>A0AA43W2D4_9BACT</name>
<dbReference type="InterPro" id="IPR010982">
    <property type="entry name" value="Lambda_DNA-bd_dom_sf"/>
</dbReference>
<dbReference type="GO" id="GO:0003677">
    <property type="term" value="F:DNA binding"/>
    <property type="evidence" value="ECO:0007669"/>
    <property type="project" value="InterPro"/>
</dbReference>
<proteinExistence type="predicted"/>
<protein>
    <recommendedName>
        <fullName evidence="3">XRE family transcriptional regulator</fullName>
    </recommendedName>
</protein>
<sequence length="117" mass="13240">MENSVLERINKVIYNNGCSITFLSKELGIVQTTLNRQIKGDVQLSAHTIEAFLHYFPNLSAEWLLRGKGEMLLGDSSPLPVELLDEEIISLRAENAVLREMVGLKRRNDRQSETEIA</sequence>
<dbReference type="AlphaFoldDB" id="A0AA43W2D4"/>
<organism evidence="1 2">
    <name type="scientific">Parabacteroides merdae</name>
    <dbReference type="NCBI Taxonomy" id="46503"/>
    <lineage>
        <taxon>Bacteria</taxon>
        <taxon>Pseudomonadati</taxon>
        <taxon>Bacteroidota</taxon>
        <taxon>Bacteroidia</taxon>
        <taxon>Bacteroidales</taxon>
        <taxon>Tannerellaceae</taxon>
        <taxon>Parabacteroides</taxon>
    </lineage>
</organism>
<dbReference type="EMBL" id="WNDA01000009">
    <property type="protein sequence ID" value="MTU68880.1"/>
    <property type="molecule type" value="Genomic_DNA"/>
</dbReference>
<gene>
    <name evidence="1" type="ORF">GMD92_07265</name>
</gene>
<dbReference type="Proteomes" id="UP000448908">
    <property type="component" value="Unassembled WGS sequence"/>
</dbReference>
<evidence type="ECO:0008006" key="3">
    <source>
        <dbReference type="Google" id="ProtNLM"/>
    </source>
</evidence>
<evidence type="ECO:0000313" key="1">
    <source>
        <dbReference type="EMBL" id="MTU68880.1"/>
    </source>
</evidence>
<comment type="caution">
    <text evidence="1">The sequence shown here is derived from an EMBL/GenBank/DDBJ whole genome shotgun (WGS) entry which is preliminary data.</text>
</comment>
<accession>A0AA43W2D4</accession>